<evidence type="ECO:0000313" key="2">
    <source>
        <dbReference type="Proteomes" id="UP001595617"/>
    </source>
</evidence>
<evidence type="ECO:0000313" key="1">
    <source>
        <dbReference type="EMBL" id="MFC3851875.1"/>
    </source>
</evidence>
<dbReference type="RefSeq" id="WP_380693375.1">
    <property type="nucleotide sequence ID" value="NZ_JBHRYR010000002.1"/>
</dbReference>
<gene>
    <name evidence="1" type="ORF">ACFOOG_03420</name>
</gene>
<dbReference type="EMBL" id="JBHRYR010000002">
    <property type="protein sequence ID" value="MFC3851875.1"/>
    <property type="molecule type" value="Genomic_DNA"/>
</dbReference>
<sequence length="240" mass="26196">MTVEATNLASAVNLPSLTGAVRRDDNPALAREQATPRTDAVAANADVQVAAFAPQQGERQQLLDRVAATQIAREALNQVESSLVEQRDLVRIDRETGSDTTAVQRNLQDERAQLSQREGTIFSAPERDLLVDQSLRSEFISTLERTTDQANLATEEDLDAGLAAIGSVQDDLATQEERLEATFNAQQDARLSPNSEPLRTPDQAEALVARIVEAETEPLVRSSNAVDDQQRQQVLNLLTV</sequence>
<name>A0ABV7ZUN4_9GAMM</name>
<keyword evidence="2" id="KW-1185">Reference proteome</keyword>
<reference evidence="2" key="1">
    <citation type="journal article" date="2019" name="Int. J. Syst. Evol. Microbiol.">
        <title>The Global Catalogue of Microorganisms (GCM) 10K type strain sequencing project: providing services to taxonomists for standard genome sequencing and annotation.</title>
        <authorList>
            <consortium name="The Broad Institute Genomics Platform"/>
            <consortium name="The Broad Institute Genome Sequencing Center for Infectious Disease"/>
            <person name="Wu L."/>
            <person name="Ma J."/>
        </authorList>
    </citation>
    <scope>NUCLEOTIDE SEQUENCE [LARGE SCALE GENOMIC DNA]</scope>
    <source>
        <strain evidence="2">IBRC 10765</strain>
    </source>
</reference>
<comment type="caution">
    <text evidence="1">The sequence shown here is derived from an EMBL/GenBank/DDBJ whole genome shotgun (WGS) entry which is preliminary data.</text>
</comment>
<organism evidence="1 2">
    <name type="scientific">Saccharospirillum mangrovi</name>
    <dbReference type="NCBI Taxonomy" id="2161747"/>
    <lineage>
        <taxon>Bacteria</taxon>
        <taxon>Pseudomonadati</taxon>
        <taxon>Pseudomonadota</taxon>
        <taxon>Gammaproteobacteria</taxon>
        <taxon>Oceanospirillales</taxon>
        <taxon>Saccharospirillaceae</taxon>
        <taxon>Saccharospirillum</taxon>
    </lineage>
</organism>
<protein>
    <submittedName>
        <fullName evidence="1">Uncharacterized protein</fullName>
    </submittedName>
</protein>
<dbReference type="Proteomes" id="UP001595617">
    <property type="component" value="Unassembled WGS sequence"/>
</dbReference>
<accession>A0ABV7ZUN4</accession>
<proteinExistence type="predicted"/>